<evidence type="ECO:0000313" key="3">
    <source>
        <dbReference type="EMBL" id="GJT68233.1"/>
    </source>
</evidence>
<dbReference type="Gene3D" id="4.10.60.10">
    <property type="entry name" value="Zinc finger, CCHC-type"/>
    <property type="match status" value="1"/>
</dbReference>
<dbReference type="Proteomes" id="UP001151760">
    <property type="component" value="Unassembled WGS sequence"/>
</dbReference>
<evidence type="ECO:0000313" key="4">
    <source>
        <dbReference type="Proteomes" id="UP001151760"/>
    </source>
</evidence>
<proteinExistence type="predicted"/>
<dbReference type="InterPro" id="IPR001878">
    <property type="entry name" value="Znf_CCHC"/>
</dbReference>
<dbReference type="GO" id="GO:0003964">
    <property type="term" value="F:RNA-directed DNA polymerase activity"/>
    <property type="evidence" value="ECO:0007669"/>
    <property type="project" value="UniProtKB-KW"/>
</dbReference>
<keyword evidence="4" id="KW-1185">Reference proteome</keyword>
<reference evidence="3" key="2">
    <citation type="submission" date="2022-01" db="EMBL/GenBank/DDBJ databases">
        <authorList>
            <person name="Yamashiro T."/>
            <person name="Shiraishi A."/>
            <person name="Satake H."/>
            <person name="Nakayama K."/>
        </authorList>
    </citation>
    <scope>NUCLEOTIDE SEQUENCE</scope>
</reference>
<evidence type="ECO:0000256" key="1">
    <source>
        <dbReference type="PROSITE-ProRule" id="PRU00047"/>
    </source>
</evidence>
<keyword evidence="1" id="KW-0863">Zinc-finger</keyword>
<organism evidence="3 4">
    <name type="scientific">Tanacetum coccineum</name>
    <dbReference type="NCBI Taxonomy" id="301880"/>
    <lineage>
        <taxon>Eukaryota</taxon>
        <taxon>Viridiplantae</taxon>
        <taxon>Streptophyta</taxon>
        <taxon>Embryophyta</taxon>
        <taxon>Tracheophyta</taxon>
        <taxon>Spermatophyta</taxon>
        <taxon>Magnoliopsida</taxon>
        <taxon>eudicotyledons</taxon>
        <taxon>Gunneridae</taxon>
        <taxon>Pentapetalae</taxon>
        <taxon>asterids</taxon>
        <taxon>campanulids</taxon>
        <taxon>Asterales</taxon>
        <taxon>Asteraceae</taxon>
        <taxon>Asteroideae</taxon>
        <taxon>Anthemideae</taxon>
        <taxon>Anthemidinae</taxon>
        <taxon>Tanacetum</taxon>
    </lineage>
</organism>
<keyword evidence="1" id="KW-0479">Metal-binding</keyword>
<feature type="domain" description="CCHC-type" evidence="2">
    <location>
        <begin position="46"/>
        <end position="59"/>
    </location>
</feature>
<reference evidence="3" key="1">
    <citation type="journal article" date="2022" name="Int. J. Mol. Sci.">
        <title>Draft Genome of Tanacetum Coccineum: Genomic Comparison of Closely Related Tanacetum-Family Plants.</title>
        <authorList>
            <person name="Yamashiro T."/>
            <person name="Shiraishi A."/>
            <person name="Nakayama K."/>
            <person name="Satake H."/>
        </authorList>
    </citation>
    <scope>NUCLEOTIDE SEQUENCE</scope>
</reference>
<gene>
    <name evidence="3" type="ORF">Tco_1019713</name>
</gene>
<keyword evidence="1" id="KW-0862">Zinc</keyword>
<accession>A0ABQ5FXZ1</accession>
<keyword evidence="3" id="KW-0548">Nucleotidyltransferase</keyword>
<dbReference type="EMBL" id="BQNB010017879">
    <property type="protein sequence ID" value="GJT68233.1"/>
    <property type="molecule type" value="Genomic_DNA"/>
</dbReference>
<name>A0ABQ5FXZ1_9ASTR</name>
<dbReference type="SUPFAM" id="SSF57756">
    <property type="entry name" value="Retrovirus zinc finger-like domains"/>
    <property type="match status" value="1"/>
</dbReference>
<protein>
    <submittedName>
        <fullName evidence="3">Reverse transcriptase domain-containing protein</fullName>
    </submittedName>
</protein>
<dbReference type="PROSITE" id="PS50158">
    <property type="entry name" value="ZF_CCHC"/>
    <property type="match status" value="1"/>
</dbReference>
<keyword evidence="3" id="KW-0808">Transferase</keyword>
<dbReference type="InterPro" id="IPR036875">
    <property type="entry name" value="Znf_CCHC_sf"/>
</dbReference>
<comment type="caution">
    <text evidence="3">The sequence shown here is derived from an EMBL/GenBank/DDBJ whole genome shotgun (WGS) entry which is preliminary data.</text>
</comment>
<keyword evidence="3" id="KW-0695">RNA-directed DNA polymerase</keyword>
<evidence type="ECO:0000259" key="2">
    <source>
        <dbReference type="PROSITE" id="PS50158"/>
    </source>
</evidence>
<sequence length="89" mass="9941">MLLTKRSGKVTMVEALANNKTKSTRAPVSRAKQRPSVAKQKAEVTCYECGRLGHYKNGCLERKSQNQVNKQWKGKTCEDSNVMANNVNV</sequence>